<reference evidence="1 2" key="1">
    <citation type="submission" date="2018-08" db="EMBL/GenBank/DDBJ databases">
        <title>Fibrisoma montanum sp. nov., isolated from Danxia mountain soil.</title>
        <authorList>
            <person name="Huang Y."/>
        </authorList>
    </citation>
    <scope>NUCLEOTIDE SEQUENCE [LARGE SCALE GENOMIC DNA]</scope>
    <source>
        <strain evidence="1 2">HYT19</strain>
    </source>
</reference>
<sequence>MNENNAKKRIGKIEQLQADLDARLAALSRNLYTDLMASADTILASPKTLSRILNRFEQANHVPVLEQFGADLLTITDLNVGYFSDAVGETMGGTPVNEALFSRVKKTVQQSIADRFGLTPTGEIVPNGLFDLFTRDTTVRRQVQQFAYAQRAANVGLERFKKNLRAFITPPGQKTLWNRHYDTVAYDTYQQADRLAQQTFAEGLNMRAFLYLGGKLDSSRPFCLARDGKVFLRPEIEKFGTPQDAYGGYLDKARGKFQGKPSAGYAPFEMAGGYRCRHHYSAISDREAMRRRPDLVKGKDGALRVQPAAPNVPTALTDYQTEYGVSINADVFRPLTHPVPMERNSRGYYYSPSTKPDAPNDFVNVNTGDARAKNSQWFAQGVIYHEYGHATDWHHRLRDRTDVKVLMDKYRSKLAAKQDKGYARLNAAAATRTRQAFSGPVDHDAVEQTLAMADTLQALNPAYGFGHSVTYYKTPGFAEAEFLAHAWENYFLENPVFEAEWPDLYRDTRKLVKKLLSELGGN</sequence>
<dbReference type="OrthoDB" id="955740at2"/>
<name>A0A418MBB2_9BACT</name>
<gene>
    <name evidence="1" type="ORF">DYU11_11585</name>
</gene>
<evidence type="ECO:0000313" key="2">
    <source>
        <dbReference type="Proteomes" id="UP000283523"/>
    </source>
</evidence>
<dbReference type="EMBL" id="QXED01000003">
    <property type="protein sequence ID" value="RIV23616.1"/>
    <property type="molecule type" value="Genomic_DNA"/>
</dbReference>
<protein>
    <submittedName>
        <fullName evidence="1">Uncharacterized protein</fullName>
    </submittedName>
</protein>
<dbReference type="RefSeq" id="WP_119667832.1">
    <property type="nucleotide sequence ID" value="NZ_QXED01000003.1"/>
</dbReference>
<accession>A0A418MBB2</accession>
<evidence type="ECO:0000313" key="1">
    <source>
        <dbReference type="EMBL" id="RIV23616.1"/>
    </source>
</evidence>
<keyword evidence="2" id="KW-1185">Reference proteome</keyword>
<comment type="caution">
    <text evidence="1">The sequence shown here is derived from an EMBL/GenBank/DDBJ whole genome shotgun (WGS) entry which is preliminary data.</text>
</comment>
<dbReference type="AlphaFoldDB" id="A0A418MBB2"/>
<dbReference type="Proteomes" id="UP000283523">
    <property type="component" value="Unassembled WGS sequence"/>
</dbReference>
<organism evidence="1 2">
    <name type="scientific">Fibrisoma montanum</name>
    <dbReference type="NCBI Taxonomy" id="2305895"/>
    <lineage>
        <taxon>Bacteria</taxon>
        <taxon>Pseudomonadati</taxon>
        <taxon>Bacteroidota</taxon>
        <taxon>Cytophagia</taxon>
        <taxon>Cytophagales</taxon>
        <taxon>Spirosomataceae</taxon>
        <taxon>Fibrisoma</taxon>
    </lineage>
</organism>
<proteinExistence type="predicted"/>